<protein>
    <submittedName>
        <fullName evidence="1">Uncharacterized protein</fullName>
    </submittedName>
</protein>
<gene>
    <name evidence="1" type="ORF">Enr17x_34100</name>
</gene>
<accession>A0A518IE28</accession>
<organism evidence="1 2">
    <name type="scientific">Gimesia fumaroli</name>
    <dbReference type="NCBI Taxonomy" id="2527976"/>
    <lineage>
        <taxon>Bacteria</taxon>
        <taxon>Pseudomonadati</taxon>
        <taxon>Planctomycetota</taxon>
        <taxon>Planctomycetia</taxon>
        <taxon>Planctomycetales</taxon>
        <taxon>Planctomycetaceae</taxon>
        <taxon>Gimesia</taxon>
    </lineage>
</organism>
<keyword evidence="2" id="KW-1185">Reference proteome</keyword>
<dbReference type="RefSeq" id="WP_261343394.1">
    <property type="nucleotide sequence ID" value="NZ_CP037452.1"/>
</dbReference>
<dbReference type="AlphaFoldDB" id="A0A518IE28"/>
<dbReference type="Proteomes" id="UP000318313">
    <property type="component" value="Chromosome"/>
</dbReference>
<dbReference type="EMBL" id="CP037452">
    <property type="protein sequence ID" value="QDV51354.1"/>
    <property type="molecule type" value="Genomic_DNA"/>
</dbReference>
<sequence>MLDRAFQVQPLDGLSDPLFIAKRSATNDVFSDGGQFYVGLWFML</sequence>
<dbReference type="KEGG" id="gfm:Enr17x_34100"/>
<evidence type="ECO:0000313" key="1">
    <source>
        <dbReference type="EMBL" id="QDV51354.1"/>
    </source>
</evidence>
<evidence type="ECO:0000313" key="2">
    <source>
        <dbReference type="Proteomes" id="UP000318313"/>
    </source>
</evidence>
<name>A0A518IE28_9PLAN</name>
<proteinExistence type="predicted"/>
<reference evidence="1 2" key="1">
    <citation type="submission" date="2019-03" db="EMBL/GenBank/DDBJ databases">
        <title>Deep-cultivation of Planctomycetes and their phenomic and genomic characterization uncovers novel biology.</title>
        <authorList>
            <person name="Wiegand S."/>
            <person name="Jogler M."/>
            <person name="Boedeker C."/>
            <person name="Pinto D."/>
            <person name="Vollmers J."/>
            <person name="Rivas-Marin E."/>
            <person name="Kohn T."/>
            <person name="Peeters S.H."/>
            <person name="Heuer A."/>
            <person name="Rast P."/>
            <person name="Oberbeckmann S."/>
            <person name="Bunk B."/>
            <person name="Jeske O."/>
            <person name="Meyerdierks A."/>
            <person name="Storesund J.E."/>
            <person name="Kallscheuer N."/>
            <person name="Luecker S."/>
            <person name="Lage O.M."/>
            <person name="Pohl T."/>
            <person name="Merkel B.J."/>
            <person name="Hornburger P."/>
            <person name="Mueller R.-W."/>
            <person name="Bruemmer F."/>
            <person name="Labrenz M."/>
            <person name="Spormann A.M."/>
            <person name="Op den Camp H."/>
            <person name="Overmann J."/>
            <person name="Amann R."/>
            <person name="Jetten M.S.M."/>
            <person name="Mascher T."/>
            <person name="Medema M.H."/>
            <person name="Devos D.P."/>
            <person name="Kaster A.-K."/>
            <person name="Ovreas L."/>
            <person name="Rohde M."/>
            <person name="Galperin M.Y."/>
            <person name="Jogler C."/>
        </authorList>
    </citation>
    <scope>NUCLEOTIDE SEQUENCE [LARGE SCALE GENOMIC DNA]</scope>
    <source>
        <strain evidence="1 2">Enr17</strain>
    </source>
</reference>